<feature type="chain" id="PRO_5046208612" evidence="1">
    <location>
        <begin position="22"/>
        <end position="71"/>
    </location>
</feature>
<evidence type="ECO:0000256" key="1">
    <source>
        <dbReference type="SAM" id="SignalP"/>
    </source>
</evidence>
<dbReference type="GeneID" id="92280992"/>
<name>A0ABX7AES5_9GAMM</name>
<keyword evidence="3" id="KW-1185">Reference proteome</keyword>
<dbReference type="InterPro" id="IPR036275">
    <property type="entry name" value="YdgH-like_sf"/>
</dbReference>
<gene>
    <name evidence="2" type="ORF">JI723_19700</name>
</gene>
<dbReference type="RefSeq" id="WP_337979678.1">
    <property type="nucleotide sequence ID" value="NZ_CP067099.1"/>
</dbReference>
<reference evidence="3" key="1">
    <citation type="submission" date="2021-01" db="EMBL/GenBank/DDBJ databases">
        <title>Providencia vermicola LLDRA6, a soil-borne Mn(II)-oxidizing bacterium, exploits a strategy of superoxide production coupled to hydrogen peroxide consumption to generate Mn oxides, as revealed by transcriptional up-regulation of genes for phenylacetic acid catabolism.</title>
        <authorList>
            <person name="Chen S."/>
            <person name="Ding Z."/>
            <person name="Chen J."/>
            <person name="Luo J."/>
            <person name="Ruan X."/>
            <person name="Li Z."/>
            <person name="Liao F."/>
            <person name="He J."/>
            <person name="Li D."/>
        </authorList>
    </citation>
    <scope>NUCLEOTIDE SEQUENCE [LARGE SCALE GENOMIC DNA]</scope>
    <source>
        <strain evidence="3">LLDRA6</strain>
    </source>
</reference>
<organism evidence="2 3">
    <name type="scientific">Providencia manganoxydans</name>
    <dbReference type="NCBI Taxonomy" id="2923283"/>
    <lineage>
        <taxon>Bacteria</taxon>
        <taxon>Pseudomonadati</taxon>
        <taxon>Pseudomonadota</taxon>
        <taxon>Gammaproteobacteria</taxon>
        <taxon>Enterobacterales</taxon>
        <taxon>Morganellaceae</taxon>
        <taxon>Providencia</taxon>
    </lineage>
</organism>
<dbReference type="EMBL" id="CP067099">
    <property type="protein sequence ID" value="QQO62404.1"/>
    <property type="molecule type" value="Genomic_DNA"/>
</dbReference>
<evidence type="ECO:0000313" key="3">
    <source>
        <dbReference type="Proteomes" id="UP000596157"/>
    </source>
</evidence>
<keyword evidence="1" id="KW-0732">Signal</keyword>
<sequence>MKKIKLISFFVFSIISSMSMAETISAWGGTVSEAEAKIANIAKEKNSSYEITTSRMGNYSYVTAKLTENRK</sequence>
<dbReference type="Proteomes" id="UP000596157">
    <property type="component" value="Chromosome"/>
</dbReference>
<feature type="signal peptide" evidence="1">
    <location>
        <begin position="1"/>
        <end position="21"/>
    </location>
</feature>
<proteinExistence type="predicted"/>
<protein>
    <submittedName>
        <fullName evidence="2">DUF1471 domain-containing protein</fullName>
    </submittedName>
</protein>
<dbReference type="SUPFAM" id="SSF159871">
    <property type="entry name" value="YdgH-like"/>
    <property type="match status" value="1"/>
</dbReference>
<evidence type="ECO:0000313" key="2">
    <source>
        <dbReference type="EMBL" id="QQO62404.1"/>
    </source>
</evidence>
<accession>A0ABX7AES5</accession>